<geneLocation type="plasmid" evidence="1 2">
    <name>unnamed1</name>
</geneLocation>
<dbReference type="KEGG" id="lcae:K3721_19170"/>
<organism evidence="1 2">
    <name type="scientific">Leisingera caerulea</name>
    <name type="common">Phaeobacter caeruleus</name>
    <dbReference type="NCBI Taxonomy" id="506591"/>
    <lineage>
        <taxon>Bacteria</taxon>
        <taxon>Pseudomonadati</taxon>
        <taxon>Pseudomonadota</taxon>
        <taxon>Alphaproteobacteria</taxon>
        <taxon>Rhodobacterales</taxon>
        <taxon>Roseobacteraceae</taxon>
        <taxon>Leisingera</taxon>
    </lineage>
</organism>
<evidence type="ECO:0000313" key="2">
    <source>
        <dbReference type="Proteomes" id="UP001058713"/>
    </source>
</evidence>
<reference evidence="1" key="1">
    <citation type="submission" date="2021-08" db="EMBL/GenBank/DDBJ databases">
        <authorList>
            <person name="Nwanade C."/>
            <person name="Wang M."/>
            <person name="Masoudi A."/>
            <person name="Yu Z."/>
            <person name="Liu J."/>
        </authorList>
    </citation>
    <scope>NUCLEOTIDE SEQUENCE</scope>
    <source>
        <strain evidence="1">S122</strain>
        <plasmid evidence="1">unnamed1</plasmid>
    </source>
</reference>
<dbReference type="RefSeq" id="WP_259972742.1">
    <property type="nucleotide sequence ID" value="NZ_CP081071.1"/>
</dbReference>
<protein>
    <submittedName>
        <fullName evidence="1">DUF4198 domain-containing protein</fullName>
    </submittedName>
</protein>
<proteinExistence type="predicted"/>
<evidence type="ECO:0000313" key="1">
    <source>
        <dbReference type="EMBL" id="UWQ55956.1"/>
    </source>
</evidence>
<keyword evidence="1" id="KW-0614">Plasmid</keyword>
<dbReference type="InterPro" id="IPR019613">
    <property type="entry name" value="DUF4198"/>
</dbReference>
<sequence length="269" mass="29721">MYRIARRSVMIAAVVLTVQGQVAHGHEFWIEPSMANIVPGGILAAELKVGRMLAGEAFPYLSDRFERFTVTAAGGTRPVSGTDGNLPAVSIRTQASDLHVLAHQTVPFRATYTDWDLFGQFLEEEDLPEIAAWHRARGLDASNFAERYIRYAKALVPVGKLEPDAQDQPLGMAFEIVAEDLPFSPETESFTVRLLRNGAPVAHRRVSLFHSDQSKPVERITFETDARGKVVLPLLGSGRYLISSVMIDPANAPPVVWQSHWASLTFLLD</sequence>
<gene>
    <name evidence="1" type="ORF">K3721_19170</name>
</gene>
<dbReference type="Pfam" id="PF10670">
    <property type="entry name" value="DUF4198"/>
    <property type="match status" value="1"/>
</dbReference>
<name>A0A9Q9M062_LEICA</name>
<dbReference type="Proteomes" id="UP001058713">
    <property type="component" value="Plasmid unnamed1"/>
</dbReference>
<dbReference type="AlphaFoldDB" id="A0A9Q9M062"/>
<accession>A0A9Q9M062</accession>
<dbReference type="EMBL" id="CP081071">
    <property type="protein sequence ID" value="UWQ55956.1"/>
    <property type="molecule type" value="Genomic_DNA"/>
</dbReference>